<evidence type="ECO:0000256" key="1">
    <source>
        <dbReference type="SAM" id="Phobius"/>
    </source>
</evidence>
<dbReference type="PATRIC" id="fig|34073.19.peg.1187"/>
<evidence type="ECO:0000313" key="4">
    <source>
        <dbReference type="Proteomes" id="UP000035170"/>
    </source>
</evidence>
<gene>
    <name evidence="3" type="primary">ywiE2</name>
    <name evidence="3" type="ORF">VPARA_11670</name>
</gene>
<dbReference type="Pfam" id="PF13091">
    <property type="entry name" value="PLDc_2"/>
    <property type="match status" value="2"/>
</dbReference>
<evidence type="ECO:0000259" key="2">
    <source>
        <dbReference type="PROSITE" id="PS50035"/>
    </source>
</evidence>
<dbReference type="AlphaFoldDB" id="A0A0H2M5L6"/>
<dbReference type="InterPro" id="IPR025202">
    <property type="entry name" value="PLD-like_dom"/>
</dbReference>
<comment type="caution">
    <text evidence="3">The sequence shown here is derived from an EMBL/GenBank/DDBJ whole genome shotgun (WGS) entry which is preliminary data.</text>
</comment>
<dbReference type="PANTHER" id="PTHR21248">
    <property type="entry name" value="CARDIOLIPIN SYNTHASE"/>
    <property type="match status" value="1"/>
</dbReference>
<dbReference type="GO" id="GO:0032049">
    <property type="term" value="P:cardiolipin biosynthetic process"/>
    <property type="evidence" value="ECO:0007669"/>
    <property type="project" value="UniProtKB-ARBA"/>
</dbReference>
<evidence type="ECO:0000313" key="3">
    <source>
        <dbReference type="EMBL" id="KLN57654.1"/>
    </source>
</evidence>
<dbReference type="CDD" id="cd09111">
    <property type="entry name" value="PLDc_ymdC_like_1"/>
    <property type="match status" value="1"/>
</dbReference>
<feature type="domain" description="PLD phosphodiesterase" evidence="2">
    <location>
        <begin position="206"/>
        <end position="233"/>
    </location>
</feature>
<dbReference type="SMART" id="SM00155">
    <property type="entry name" value="PLDc"/>
    <property type="match status" value="2"/>
</dbReference>
<feature type="transmembrane region" description="Helical" evidence="1">
    <location>
        <begin position="42"/>
        <end position="62"/>
    </location>
</feature>
<proteinExistence type="predicted"/>
<keyword evidence="4" id="KW-1185">Reference proteome</keyword>
<keyword evidence="1" id="KW-1133">Transmembrane helix</keyword>
<dbReference type="Gene3D" id="3.30.870.10">
    <property type="entry name" value="Endonuclease Chain A"/>
    <property type="match status" value="2"/>
</dbReference>
<keyword evidence="3" id="KW-0808">Transferase</keyword>
<dbReference type="PROSITE" id="PS50035">
    <property type="entry name" value="PLD"/>
    <property type="match status" value="2"/>
</dbReference>
<feature type="domain" description="PLD phosphodiesterase" evidence="2">
    <location>
        <begin position="450"/>
        <end position="477"/>
    </location>
</feature>
<organism evidence="3 4">
    <name type="scientific">Variovorax paradoxus</name>
    <dbReference type="NCBI Taxonomy" id="34073"/>
    <lineage>
        <taxon>Bacteria</taxon>
        <taxon>Pseudomonadati</taxon>
        <taxon>Pseudomonadota</taxon>
        <taxon>Betaproteobacteria</taxon>
        <taxon>Burkholderiales</taxon>
        <taxon>Comamonadaceae</taxon>
        <taxon>Variovorax</taxon>
    </lineage>
</organism>
<sequence>MGWAAGRGARQSGYDPGRTSCAFAGPMLDKLIASSFPALRGLALWLVAAGIAVVLAGCAGLPPRTPEPPTLSIAASPSTTLGRAAASLDTAHDGLSSIRPLVEASFALDARFELMRRAQASLDVQTYQLGNDKTGRLLLRELRNAARRGVRVRLLLDDFYTTGMDRLLLALAAEPNAEVRLFNPFVNARDHSATRWLEFFGDFRRLNHRMHNKLFVADGAMAIAGGRNLADEYFLRSEGANFIDFELIMAGPVVPEAARIFDTYWNSDVVYPLQRVASASGTPEALKSEFEAATSPAHAPPPAALQGTDVMGDPPLGVQLADIGRMKWMRADAHAAADSPNKALGVLASPAESLATRFHEMTATARSDVVVISPYFIPGDEGMARIREGRERGVRISVITNSLADSDEPLVNINYNRYRVDMLKLGVNLYEVSTQQLKRNRQFRDLLKKARGRLHAKLALVDREWVLLGSMNLDPRSARLNTEFGVRVRSFELTQALLYAYQLDDIEGVYRVVLMPDGENVQWIGTGDVDNEVLDSEPDSSMLTRLQLLLFSWFVPTDQL</sequence>
<accession>A0A0H2M5L6</accession>
<reference evidence="3 4" key="1">
    <citation type="submission" date="2015-03" db="EMBL/GenBank/DDBJ databases">
        <title>Genome sequence of Variovorax paradoxus TBEA6.</title>
        <authorList>
            <person name="Poehlein A."/>
            <person name="Schuldes J."/>
            <person name="Wuebbeler J.H."/>
            <person name="Hiessl S."/>
            <person name="Steinbuechel A."/>
            <person name="Daniel R."/>
        </authorList>
    </citation>
    <scope>NUCLEOTIDE SEQUENCE [LARGE SCALE GENOMIC DNA]</scope>
    <source>
        <strain evidence="3 4">TBEA6</strain>
    </source>
</reference>
<dbReference type="Proteomes" id="UP000035170">
    <property type="component" value="Unassembled WGS sequence"/>
</dbReference>
<dbReference type="PANTHER" id="PTHR21248:SF12">
    <property type="entry name" value="CARDIOLIPIN SYNTHASE C"/>
    <property type="match status" value="1"/>
</dbReference>
<keyword evidence="1" id="KW-0812">Transmembrane</keyword>
<dbReference type="GO" id="GO:0030572">
    <property type="term" value="F:phosphatidyltransferase activity"/>
    <property type="evidence" value="ECO:0007669"/>
    <property type="project" value="UniProtKB-ARBA"/>
</dbReference>
<dbReference type="SUPFAM" id="SSF56024">
    <property type="entry name" value="Phospholipase D/nuclease"/>
    <property type="match status" value="2"/>
</dbReference>
<dbReference type="CDD" id="cd09113">
    <property type="entry name" value="PLDc_ymdC_like_2"/>
    <property type="match status" value="1"/>
</dbReference>
<keyword evidence="1" id="KW-0472">Membrane</keyword>
<dbReference type="EMBL" id="JZWI01000006">
    <property type="protein sequence ID" value="KLN57654.1"/>
    <property type="molecule type" value="Genomic_DNA"/>
</dbReference>
<name>A0A0H2M5L6_VARPD</name>
<protein>
    <submittedName>
        <fullName evidence="3">Putative cardiolipin synthase YwiE</fullName>
        <ecNumber evidence="3">2.7.8.-</ecNumber>
    </submittedName>
</protein>
<dbReference type="InterPro" id="IPR001736">
    <property type="entry name" value="PLipase_D/transphosphatidylase"/>
</dbReference>
<dbReference type="EC" id="2.7.8.-" evidence="3"/>